<protein>
    <submittedName>
        <fullName evidence="1">Uncharacterized protein</fullName>
    </submittedName>
</protein>
<dbReference type="GO" id="GO:0016020">
    <property type="term" value="C:membrane"/>
    <property type="evidence" value="ECO:0007669"/>
    <property type="project" value="InterPro"/>
</dbReference>
<proteinExistence type="predicted"/>
<dbReference type="KEGG" id="elj:ELUMI_v1c05560"/>
<dbReference type="AlphaFoldDB" id="A0A2K8NTW4"/>
<gene>
    <name evidence="1" type="ORF">ELUMI_v1c05560</name>
</gene>
<keyword evidence="2" id="KW-1185">Reference proteome</keyword>
<dbReference type="RefSeq" id="WP_025734702.1">
    <property type="nucleotide sequence ID" value="NZ_CP024963.1"/>
</dbReference>
<dbReference type="EMBL" id="CP024963">
    <property type="protein sequence ID" value="ATZ17280.1"/>
    <property type="molecule type" value="Genomic_DNA"/>
</dbReference>
<accession>A0A2K8NTW4</accession>
<evidence type="ECO:0000313" key="1">
    <source>
        <dbReference type="EMBL" id="ATZ17280.1"/>
    </source>
</evidence>
<evidence type="ECO:0000313" key="2">
    <source>
        <dbReference type="Proteomes" id="UP000232063"/>
    </source>
</evidence>
<name>A0A2K8NTW4_9MOLU</name>
<dbReference type="Proteomes" id="UP000232063">
    <property type="component" value="Chromosome"/>
</dbReference>
<dbReference type="PROSITE" id="PS51257">
    <property type="entry name" value="PROKAR_LIPOPROTEIN"/>
    <property type="match status" value="1"/>
</dbReference>
<dbReference type="Pfam" id="PF05215">
    <property type="entry name" value="Spiralin"/>
    <property type="match status" value="1"/>
</dbReference>
<reference evidence="1 2" key="1">
    <citation type="submission" date="2017-11" db="EMBL/GenBank/DDBJ databases">
        <title>Genome sequence of Entomoplasma luminosum PIMN-1 (ATCC 49195).</title>
        <authorList>
            <person name="Lo W.-S."/>
            <person name="Gasparich G.E."/>
            <person name="Kuo C.-H."/>
        </authorList>
    </citation>
    <scope>NUCLEOTIDE SEQUENCE [LARGE SCALE GENOMIC DNA]</scope>
    <source>
        <strain evidence="1 2">PIMN-1</strain>
    </source>
</reference>
<sequence length="240" mass="26735">MKKLLTLLGVFGVISTTIGTATMVVSCKTEDITDLYKMSDKQTPKLFGGMFVTQIEEIIEKSITAYNKATKKDIDYKIDLSTTSETGWIDILPTTNTKLKVHWIKNGGIFAGGGRYLICSFPLRRKVDITPKDIAWGVPDNTIKRILTPSEYIDYLKSLKTITIGQTKRLARIKIWEIIKKLPNLNDITLEKDLKIIIPGLGDEVEVGNINVIASSDSSYILGSFTIGINPQPNKPEINK</sequence>
<dbReference type="InterPro" id="IPR007880">
    <property type="entry name" value="Spiralin"/>
</dbReference>
<organism evidence="1 2">
    <name type="scientific">Williamsoniiplasma luminosum</name>
    <dbReference type="NCBI Taxonomy" id="214888"/>
    <lineage>
        <taxon>Bacteria</taxon>
        <taxon>Bacillati</taxon>
        <taxon>Mycoplasmatota</taxon>
        <taxon>Mollicutes</taxon>
        <taxon>Entomoplasmatales</taxon>
        <taxon>Williamsoniiplasma</taxon>
    </lineage>
</organism>